<keyword evidence="1" id="KW-0456">Lyase</keyword>
<dbReference type="GO" id="GO:0019290">
    <property type="term" value="P:siderophore biosynthetic process"/>
    <property type="evidence" value="ECO:0007669"/>
    <property type="project" value="InterPro"/>
</dbReference>
<dbReference type="PANTHER" id="PTHR13812:SF19">
    <property type="entry name" value="KETIMINE REDUCTASE MU-CRYSTALLIN"/>
    <property type="match status" value="1"/>
</dbReference>
<dbReference type="Pfam" id="PF02423">
    <property type="entry name" value="OCD_Mu_crystall"/>
    <property type="match status" value="1"/>
</dbReference>
<dbReference type="Gene3D" id="3.30.1780.10">
    <property type="entry name" value="ornithine cyclodeaminase, domain 1"/>
    <property type="match status" value="1"/>
</dbReference>
<dbReference type="Gene3D" id="3.40.50.720">
    <property type="entry name" value="NAD(P)-binding Rossmann-like Domain"/>
    <property type="match status" value="1"/>
</dbReference>
<evidence type="ECO:0000313" key="2">
    <source>
        <dbReference type="Proteomes" id="UP000622552"/>
    </source>
</evidence>
<dbReference type="PANTHER" id="PTHR13812">
    <property type="entry name" value="KETIMINE REDUCTASE MU-CRYSTALLIN"/>
    <property type="match status" value="1"/>
</dbReference>
<dbReference type="EMBL" id="JADOUF010000001">
    <property type="protein sequence ID" value="MBG6135105.1"/>
    <property type="molecule type" value="Genomic_DNA"/>
</dbReference>
<dbReference type="NCBIfam" id="TIGR03944">
    <property type="entry name" value="dehyd_SbnB_fam"/>
    <property type="match status" value="1"/>
</dbReference>
<sequence>MLIIGHEGVHDILTGRETELIDLVGAAYALHDEGQSSLPHSTFLRFPDNTRDRIISLIAYLGGPKPVAGMKWISSFPGNLDLGLPRASAAMVLNSLETGRPEAFIEGSLISAKRTAASAALGAGLLVADQDVTAVSLIACGLINREILRFLGARFPKLNEITVFDLDPARAAAFAERAGEVVPGVTARAVTDLAQAVAASPVVSIASTAIQPHMDLSAAAPGTVVLHISLRDIVTESILDSHNIVDDADHACREGTSLSLAELAVGSRSFIDASVGQLVRGVVDFRPDPKKTIVYSPFGLGVLDIAVAQFVRDAAESAGLGVTVDNFLPTS</sequence>
<gene>
    <name evidence="1" type="ORF">IW245_001299</name>
</gene>
<organism evidence="1 2">
    <name type="scientific">Longispora fulva</name>
    <dbReference type="NCBI Taxonomy" id="619741"/>
    <lineage>
        <taxon>Bacteria</taxon>
        <taxon>Bacillati</taxon>
        <taxon>Actinomycetota</taxon>
        <taxon>Actinomycetes</taxon>
        <taxon>Micromonosporales</taxon>
        <taxon>Micromonosporaceae</taxon>
        <taxon>Longispora</taxon>
    </lineage>
</organism>
<comment type="caution">
    <text evidence="1">The sequence shown here is derived from an EMBL/GenBank/DDBJ whole genome shotgun (WGS) entry which is preliminary data.</text>
</comment>
<keyword evidence="2" id="KW-1185">Reference proteome</keyword>
<evidence type="ECO:0000313" key="1">
    <source>
        <dbReference type="EMBL" id="MBG6135105.1"/>
    </source>
</evidence>
<dbReference type="PIRSF" id="PIRSF001439">
    <property type="entry name" value="CryM"/>
    <property type="match status" value="1"/>
</dbReference>
<protein>
    <submittedName>
        <fullName evidence="1">Ornithine cyclodeaminase</fullName>
        <ecNumber evidence="1">4.3.1.12</ecNumber>
    </submittedName>
</protein>
<dbReference type="InterPro" id="IPR023401">
    <property type="entry name" value="ODC_N"/>
</dbReference>
<dbReference type="InterPro" id="IPR003462">
    <property type="entry name" value="ODC_Mu_crystall"/>
</dbReference>
<accession>A0A8J7KEK7</accession>
<dbReference type="InterPro" id="IPR036291">
    <property type="entry name" value="NAD(P)-bd_dom_sf"/>
</dbReference>
<dbReference type="SUPFAM" id="SSF51735">
    <property type="entry name" value="NAD(P)-binding Rossmann-fold domains"/>
    <property type="match status" value="1"/>
</dbReference>
<dbReference type="AlphaFoldDB" id="A0A8J7KEK7"/>
<dbReference type="InterPro" id="IPR023866">
    <property type="entry name" value="SbnB"/>
</dbReference>
<reference evidence="1" key="1">
    <citation type="submission" date="2020-11" db="EMBL/GenBank/DDBJ databases">
        <title>Sequencing the genomes of 1000 actinobacteria strains.</title>
        <authorList>
            <person name="Klenk H.-P."/>
        </authorList>
    </citation>
    <scope>NUCLEOTIDE SEQUENCE</scope>
    <source>
        <strain evidence="1">DSM 45356</strain>
    </source>
</reference>
<dbReference type="GO" id="GO:0005737">
    <property type="term" value="C:cytoplasm"/>
    <property type="evidence" value="ECO:0007669"/>
    <property type="project" value="TreeGrafter"/>
</dbReference>
<name>A0A8J7KEK7_9ACTN</name>
<dbReference type="EC" id="4.3.1.12" evidence="1"/>
<proteinExistence type="predicted"/>
<dbReference type="GO" id="GO:0008473">
    <property type="term" value="F:ornithine cyclodeaminase activity"/>
    <property type="evidence" value="ECO:0007669"/>
    <property type="project" value="UniProtKB-EC"/>
</dbReference>
<dbReference type="Proteomes" id="UP000622552">
    <property type="component" value="Unassembled WGS sequence"/>
</dbReference>
<dbReference type="GO" id="GO:0016639">
    <property type="term" value="F:oxidoreductase activity, acting on the CH-NH2 group of donors, NAD or NADP as acceptor"/>
    <property type="evidence" value="ECO:0007669"/>
    <property type="project" value="InterPro"/>
</dbReference>
<dbReference type="RefSeq" id="WP_197002262.1">
    <property type="nucleotide sequence ID" value="NZ_BONS01000003.1"/>
</dbReference>